<evidence type="ECO:0000313" key="3">
    <source>
        <dbReference type="Proteomes" id="UP001142592"/>
    </source>
</evidence>
<reference evidence="2" key="1">
    <citation type="submission" date="2022-11" db="EMBL/GenBank/DDBJ databases">
        <authorList>
            <person name="Graham C."/>
            <person name="Newman J.D."/>
        </authorList>
    </citation>
    <scope>NUCLEOTIDE SEQUENCE</scope>
    <source>
        <strain evidence="2">DSM 19486</strain>
    </source>
</reference>
<keyword evidence="3" id="KW-1185">Reference proteome</keyword>
<sequence>MKVLIEATIENFNDLITAIESNSNLADVKNQLETAIAMQDHDPSKEVPKEGDHPIIDRFE</sequence>
<proteinExistence type="predicted"/>
<evidence type="ECO:0000313" key="2">
    <source>
        <dbReference type="EMBL" id="MCX3263316.1"/>
    </source>
</evidence>
<evidence type="ECO:0000256" key="1">
    <source>
        <dbReference type="SAM" id="MobiDB-lite"/>
    </source>
</evidence>
<protein>
    <submittedName>
        <fullName evidence="2">Uncharacterized protein</fullName>
    </submittedName>
</protein>
<name>A0A9X3DC05_9SPHI</name>
<comment type="caution">
    <text evidence="2">The sequence shown here is derived from an EMBL/GenBank/DDBJ whole genome shotgun (WGS) entry which is preliminary data.</text>
</comment>
<organism evidence="2 3">
    <name type="scientific">Pedobacter agri</name>
    <dbReference type="NCBI Taxonomy" id="454586"/>
    <lineage>
        <taxon>Bacteria</taxon>
        <taxon>Pseudomonadati</taxon>
        <taxon>Bacteroidota</taxon>
        <taxon>Sphingobacteriia</taxon>
        <taxon>Sphingobacteriales</taxon>
        <taxon>Sphingobacteriaceae</taxon>
        <taxon>Pedobacter</taxon>
    </lineage>
</organism>
<dbReference type="RefSeq" id="WP_010599434.1">
    <property type="nucleotide sequence ID" value="NZ_JAPJUH010000001.1"/>
</dbReference>
<feature type="region of interest" description="Disordered" evidence="1">
    <location>
        <begin position="39"/>
        <end position="60"/>
    </location>
</feature>
<dbReference type="Proteomes" id="UP001142592">
    <property type="component" value="Unassembled WGS sequence"/>
</dbReference>
<gene>
    <name evidence="2" type="ORF">OQZ29_01060</name>
</gene>
<dbReference type="AlphaFoldDB" id="A0A9X3DC05"/>
<dbReference type="EMBL" id="JAPJUH010000001">
    <property type="protein sequence ID" value="MCX3263316.1"/>
    <property type="molecule type" value="Genomic_DNA"/>
</dbReference>
<accession>A0A9X3DC05</accession>